<dbReference type="Gene3D" id="3.40.190.290">
    <property type="match status" value="1"/>
</dbReference>
<evidence type="ECO:0000259" key="5">
    <source>
        <dbReference type="PROSITE" id="PS50931"/>
    </source>
</evidence>
<dbReference type="EMBL" id="JBEPLO010000011">
    <property type="protein sequence ID" value="MET3558111.1"/>
    <property type="molecule type" value="Genomic_DNA"/>
</dbReference>
<keyword evidence="7" id="KW-1185">Reference proteome</keyword>
<evidence type="ECO:0000313" key="7">
    <source>
        <dbReference type="Proteomes" id="UP001549122"/>
    </source>
</evidence>
<accession>A0ABV2FHU2</accession>
<evidence type="ECO:0000313" key="6">
    <source>
        <dbReference type="EMBL" id="MET3558111.1"/>
    </source>
</evidence>
<dbReference type="Pfam" id="PF03466">
    <property type="entry name" value="LysR_substrate"/>
    <property type="match status" value="1"/>
</dbReference>
<dbReference type="RefSeq" id="WP_354365140.1">
    <property type="nucleotide sequence ID" value="NZ_JBEPLO010000011.1"/>
</dbReference>
<dbReference type="PRINTS" id="PR00039">
    <property type="entry name" value="HTHLYSR"/>
</dbReference>
<dbReference type="SUPFAM" id="SSF53850">
    <property type="entry name" value="Periplasmic binding protein-like II"/>
    <property type="match status" value="1"/>
</dbReference>
<protein>
    <submittedName>
        <fullName evidence="6">DNA-binding transcriptional LysR family regulator</fullName>
    </submittedName>
</protein>
<sequence>MEIRVLRYFLAIIKEGGITQAANSLHITQPTISRQIKELEDELGKQLFIRHKKGQIELTQEGLMLQNRAEEIIAMVDKTESDFRYLSDMIEGDIYIGGAESQAFSHIAQLTKTIQSHYPKIYYHLSSGNAEDIMGLLDKGLLDFALVVHPRKLPRYHYAKMPYQDTWGLLMPTRDPLAQKKGITLEDIASLPLILSRQAITRTQSDSQLMTWLGDTDSLNIVATFNLGYNALHLVEAGLGYMISFDQLTHNPNLAFRPLEPLLTSDHYLVWKKDKVFSSAAQLFLEQLLEASQMEH</sequence>
<evidence type="ECO:0000256" key="1">
    <source>
        <dbReference type="ARBA" id="ARBA00009437"/>
    </source>
</evidence>
<dbReference type="PANTHER" id="PTHR30419:SF8">
    <property type="entry name" value="NITROGEN ASSIMILATION TRANSCRIPTIONAL ACTIVATOR-RELATED"/>
    <property type="match status" value="1"/>
</dbReference>
<gene>
    <name evidence="6" type="ORF">ABID29_001226</name>
</gene>
<dbReference type="InterPro" id="IPR000847">
    <property type="entry name" value="LysR_HTH_N"/>
</dbReference>
<comment type="caution">
    <text evidence="6">The sequence shown here is derived from an EMBL/GenBank/DDBJ whole genome shotgun (WGS) entry which is preliminary data.</text>
</comment>
<comment type="similarity">
    <text evidence="1">Belongs to the LysR transcriptional regulatory family.</text>
</comment>
<dbReference type="InterPro" id="IPR036390">
    <property type="entry name" value="WH_DNA-bd_sf"/>
</dbReference>
<evidence type="ECO:0000256" key="2">
    <source>
        <dbReference type="ARBA" id="ARBA00023015"/>
    </source>
</evidence>
<proteinExistence type="inferred from homology"/>
<feature type="domain" description="HTH lysR-type" evidence="5">
    <location>
        <begin position="1"/>
        <end position="59"/>
    </location>
</feature>
<evidence type="ECO:0000256" key="4">
    <source>
        <dbReference type="ARBA" id="ARBA00023163"/>
    </source>
</evidence>
<dbReference type="Proteomes" id="UP001549122">
    <property type="component" value="Unassembled WGS sequence"/>
</dbReference>
<dbReference type="GO" id="GO:0003677">
    <property type="term" value="F:DNA binding"/>
    <property type="evidence" value="ECO:0007669"/>
    <property type="project" value="UniProtKB-KW"/>
</dbReference>
<dbReference type="Pfam" id="PF00126">
    <property type="entry name" value="HTH_1"/>
    <property type="match status" value="1"/>
</dbReference>
<dbReference type="InterPro" id="IPR050950">
    <property type="entry name" value="HTH-type_LysR_regulators"/>
</dbReference>
<dbReference type="SUPFAM" id="SSF46785">
    <property type="entry name" value="Winged helix' DNA-binding domain"/>
    <property type="match status" value="1"/>
</dbReference>
<keyword evidence="3 6" id="KW-0238">DNA-binding</keyword>
<reference evidence="6 7" key="1">
    <citation type="submission" date="2024-06" db="EMBL/GenBank/DDBJ databases">
        <title>Genomic Encyclopedia of Type Strains, Phase IV (KMG-IV): sequencing the most valuable type-strain genomes for metagenomic binning, comparative biology and taxonomic classification.</title>
        <authorList>
            <person name="Goeker M."/>
        </authorList>
    </citation>
    <scope>NUCLEOTIDE SEQUENCE [LARGE SCALE GENOMIC DNA]</scope>
    <source>
        <strain evidence="6 7">DSM 28303</strain>
    </source>
</reference>
<dbReference type="InterPro" id="IPR036388">
    <property type="entry name" value="WH-like_DNA-bd_sf"/>
</dbReference>
<dbReference type="InterPro" id="IPR005119">
    <property type="entry name" value="LysR_subst-bd"/>
</dbReference>
<dbReference type="Gene3D" id="1.10.10.10">
    <property type="entry name" value="Winged helix-like DNA-binding domain superfamily/Winged helix DNA-binding domain"/>
    <property type="match status" value="1"/>
</dbReference>
<organism evidence="6 7">
    <name type="scientific">Streptococcus rupicaprae</name>
    <dbReference type="NCBI Taxonomy" id="759619"/>
    <lineage>
        <taxon>Bacteria</taxon>
        <taxon>Bacillati</taxon>
        <taxon>Bacillota</taxon>
        <taxon>Bacilli</taxon>
        <taxon>Lactobacillales</taxon>
        <taxon>Streptococcaceae</taxon>
        <taxon>Streptococcus</taxon>
    </lineage>
</organism>
<keyword evidence="4" id="KW-0804">Transcription</keyword>
<keyword evidence="2" id="KW-0805">Transcription regulation</keyword>
<dbReference type="PROSITE" id="PS50931">
    <property type="entry name" value="HTH_LYSR"/>
    <property type="match status" value="1"/>
</dbReference>
<dbReference type="CDD" id="cd05466">
    <property type="entry name" value="PBP2_LTTR_substrate"/>
    <property type="match status" value="1"/>
</dbReference>
<evidence type="ECO:0000256" key="3">
    <source>
        <dbReference type="ARBA" id="ARBA00023125"/>
    </source>
</evidence>
<dbReference type="PANTHER" id="PTHR30419">
    <property type="entry name" value="HTH-TYPE TRANSCRIPTIONAL REGULATOR YBHD"/>
    <property type="match status" value="1"/>
</dbReference>
<name>A0ABV2FHU2_9STRE</name>